<comment type="similarity">
    <text evidence="1 10">Belongs to the NAD-dependent glycerol-3-phosphate dehydrogenase family.</text>
</comment>
<feature type="domain" description="Glycerol-3-phosphate dehydrogenase NAD-dependent C-terminal" evidence="13">
    <location>
        <begin position="186"/>
        <end position="323"/>
    </location>
</feature>
<dbReference type="InterPro" id="IPR013328">
    <property type="entry name" value="6PGD_dom2"/>
</dbReference>
<dbReference type="GO" id="GO:0046168">
    <property type="term" value="P:glycerol-3-phosphate catabolic process"/>
    <property type="evidence" value="ECO:0007669"/>
    <property type="project" value="InterPro"/>
</dbReference>
<evidence type="ECO:0000256" key="7">
    <source>
        <dbReference type="PIRSR" id="PIRSR000114-1"/>
    </source>
</evidence>
<feature type="active site" description="Proton acceptor" evidence="7">
    <location>
        <position position="197"/>
    </location>
</feature>
<dbReference type="InterPro" id="IPR006109">
    <property type="entry name" value="G3P_DH_NAD-dep_C"/>
</dbReference>
<keyword evidence="3 10" id="KW-0560">Oxidoreductase</keyword>
<dbReference type="PROSITE" id="PS00957">
    <property type="entry name" value="NAD_G3PDH"/>
    <property type="match status" value="1"/>
</dbReference>
<evidence type="ECO:0000313" key="14">
    <source>
        <dbReference type="EMBL" id="AZS31420.1"/>
    </source>
</evidence>
<dbReference type="SUPFAM" id="SSF51735">
    <property type="entry name" value="NAD(P)-binding Rossmann-fold domains"/>
    <property type="match status" value="1"/>
</dbReference>
<evidence type="ECO:0000256" key="1">
    <source>
        <dbReference type="ARBA" id="ARBA00011009"/>
    </source>
</evidence>
<dbReference type="InterPro" id="IPR036291">
    <property type="entry name" value="NAD(P)-bd_dom_sf"/>
</dbReference>
<keyword evidence="6" id="KW-1208">Phospholipid metabolism</keyword>
<dbReference type="EC" id="1.1.1.94" evidence="11"/>
<keyword evidence="5" id="KW-0594">Phospholipid biosynthesis</keyword>
<feature type="domain" description="Glycerol-3-phosphate dehydrogenase NAD-dependent N-terminal" evidence="12">
    <location>
        <begin position="9"/>
        <end position="165"/>
    </location>
</feature>
<dbReference type="Gene3D" id="1.10.1040.10">
    <property type="entry name" value="N-(1-d-carboxylethyl)-l-norvaline Dehydrogenase, domain 2"/>
    <property type="match status" value="1"/>
</dbReference>
<dbReference type="NCBIfam" id="NF000940">
    <property type="entry name" value="PRK00094.1-2"/>
    <property type="match status" value="1"/>
</dbReference>
<evidence type="ECO:0000256" key="3">
    <source>
        <dbReference type="ARBA" id="ARBA00023002"/>
    </source>
</evidence>
<gene>
    <name evidence="14" type="ORF">D8S85_18975</name>
</gene>
<evidence type="ECO:0000256" key="5">
    <source>
        <dbReference type="ARBA" id="ARBA00023209"/>
    </source>
</evidence>
<evidence type="ECO:0000313" key="15">
    <source>
        <dbReference type="Proteomes" id="UP000270673"/>
    </source>
</evidence>
<feature type="binding site" evidence="8">
    <location>
        <position position="112"/>
    </location>
    <ligand>
        <name>substrate</name>
    </ligand>
</feature>
<dbReference type="Proteomes" id="UP000270673">
    <property type="component" value="Chromosome"/>
</dbReference>
<keyword evidence="9 10" id="KW-0520">NAD</keyword>
<protein>
    <recommendedName>
        <fullName evidence="11">Glycerol-3-phosphate dehydrogenase</fullName>
        <ecNumber evidence="11">1.1.1.94</ecNumber>
    </recommendedName>
</protein>
<evidence type="ECO:0000256" key="10">
    <source>
        <dbReference type="RuleBase" id="RU000437"/>
    </source>
</evidence>
<evidence type="ECO:0000256" key="8">
    <source>
        <dbReference type="PIRSR" id="PIRSR000114-2"/>
    </source>
</evidence>
<dbReference type="EMBL" id="CP032819">
    <property type="protein sequence ID" value="AZS31420.1"/>
    <property type="molecule type" value="Genomic_DNA"/>
</dbReference>
<keyword evidence="4" id="KW-0443">Lipid metabolism</keyword>
<dbReference type="PRINTS" id="PR00077">
    <property type="entry name" value="GPDHDRGNASE"/>
</dbReference>
<name>A0A3Q9IQQ5_9BACT</name>
<dbReference type="NCBIfam" id="NF000942">
    <property type="entry name" value="PRK00094.1-4"/>
    <property type="match status" value="1"/>
</dbReference>
<dbReference type="GO" id="GO:0005975">
    <property type="term" value="P:carbohydrate metabolic process"/>
    <property type="evidence" value="ECO:0007669"/>
    <property type="project" value="InterPro"/>
</dbReference>
<keyword evidence="15" id="KW-1185">Reference proteome</keyword>
<dbReference type="Pfam" id="PF01210">
    <property type="entry name" value="NAD_Gly3P_dh_N"/>
    <property type="match status" value="1"/>
</dbReference>
<feature type="binding site" evidence="9">
    <location>
        <position position="146"/>
    </location>
    <ligand>
        <name>NAD(+)</name>
        <dbReference type="ChEBI" id="CHEBI:57540"/>
    </ligand>
</feature>
<evidence type="ECO:0000259" key="12">
    <source>
        <dbReference type="Pfam" id="PF01210"/>
    </source>
</evidence>
<dbReference type="InterPro" id="IPR008927">
    <property type="entry name" value="6-PGluconate_DH-like_C_sf"/>
</dbReference>
<dbReference type="OrthoDB" id="9812273at2"/>
<reference evidence="14 15" key="1">
    <citation type="submission" date="2018-10" db="EMBL/GenBank/DDBJ databases">
        <title>Butyricimonas faecalis sp. nov., isolated from human faeces and emended description of the genus Butyricimonas.</title>
        <authorList>
            <person name="Le Roy T."/>
            <person name="Van der Smissen P."/>
            <person name="Paquot A."/>
            <person name="Delzenne N."/>
            <person name="Muccioli G."/>
            <person name="Collet J.-F."/>
            <person name="Cani P.D."/>
        </authorList>
    </citation>
    <scope>NUCLEOTIDE SEQUENCE [LARGE SCALE GENOMIC DNA]</scope>
    <source>
        <strain evidence="14 15">H184</strain>
    </source>
</reference>
<organism evidence="14 15">
    <name type="scientific">Butyricimonas faecalis</name>
    <dbReference type="NCBI Taxonomy" id="2093856"/>
    <lineage>
        <taxon>Bacteria</taxon>
        <taxon>Pseudomonadati</taxon>
        <taxon>Bacteroidota</taxon>
        <taxon>Bacteroidia</taxon>
        <taxon>Bacteroidales</taxon>
        <taxon>Odoribacteraceae</taxon>
        <taxon>Butyricimonas</taxon>
    </lineage>
</organism>
<dbReference type="GO" id="GO:0008654">
    <property type="term" value="P:phospholipid biosynthetic process"/>
    <property type="evidence" value="ECO:0007669"/>
    <property type="project" value="UniProtKB-KW"/>
</dbReference>
<evidence type="ECO:0000256" key="4">
    <source>
        <dbReference type="ARBA" id="ARBA00023098"/>
    </source>
</evidence>
<sequence>MEIVEKPRIGVVGGGSWATAIAKMLTENNGHINWFMRNIESIKAFKVLKHNPRYLCGVDFDIDRISFSDDLDWVIMNSDVIVFAIPSAFLQNVVTPRLQVSLKDKIVVSAIKGMIPDENLLIGEFFHQKYGVPFGQIVIISGPCHAEEIALERLSYLTFSSENLRVARAVAQLFECFYVKTTISDDIYGAEYAAVLKNVFAIAAGICHGLRYGDNFQAVLVANAIQEMERFVNAVHPMQRDIKFSAYLGDLLVTAYSQFSRNRTFGTMIGKGYSVKSAQMEMLMVAEGYFGVKGIHEINQRYKVHMPITEAVYNILYERISPTMEIRLLTDELR</sequence>
<evidence type="ECO:0000256" key="11">
    <source>
        <dbReference type="RuleBase" id="RU000439"/>
    </source>
</evidence>
<dbReference type="InterPro" id="IPR006168">
    <property type="entry name" value="G3P_DH_NAD-dep"/>
</dbReference>
<dbReference type="InterPro" id="IPR011128">
    <property type="entry name" value="G3P_DH_NAD-dep_N"/>
</dbReference>
<evidence type="ECO:0000256" key="6">
    <source>
        <dbReference type="ARBA" id="ARBA00023264"/>
    </source>
</evidence>
<dbReference type="Pfam" id="PF07479">
    <property type="entry name" value="NAD_Gly3P_dh_C"/>
    <property type="match status" value="1"/>
</dbReference>
<feature type="binding site" evidence="9">
    <location>
        <position position="89"/>
    </location>
    <ligand>
        <name>NAD(+)</name>
        <dbReference type="ChEBI" id="CHEBI:57540"/>
    </ligand>
</feature>
<dbReference type="AlphaFoldDB" id="A0A3Q9IQQ5"/>
<dbReference type="PIRSF" id="PIRSF000114">
    <property type="entry name" value="Glycerol-3-P_dh"/>
    <property type="match status" value="1"/>
</dbReference>
<dbReference type="RefSeq" id="WP_106482035.1">
    <property type="nucleotide sequence ID" value="NZ_CP032819.1"/>
</dbReference>
<dbReference type="PANTHER" id="PTHR11728">
    <property type="entry name" value="GLYCEROL-3-PHOSPHATE DEHYDROGENASE"/>
    <property type="match status" value="1"/>
</dbReference>
<dbReference type="SUPFAM" id="SSF48179">
    <property type="entry name" value="6-phosphogluconate dehydrogenase C-terminal domain-like"/>
    <property type="match status" value="1"/>
</dbReference>
<dbReference type="GO" id="GO:0141153">
    <property type="term" value="F:glycerol-3-phosphate dehydrogenase (NADP+) activity"/>
    <property type="evidence" value="ECO:0007669"/>
    <property type="project" value="RHEA"/>
</dbReference>
<dbReference type="PANTHER" id="PTHR11728:SF1">
    <property type="entry name" value="GLYCEROL-3-PHOSPHATE DEHYDROGENASE [NAD(+)] 2, CHLOROPLASTIC"/>
    <property type="match status" value="1"/>
</dbReference>
<proteinExistence type="inferred from homology"/>
<evidence type="ECO:0000256" key="9">
    <source>
        <dbReference type="PIRSR" id="PIRSR000114-3"/>
    </source>
</evidence>
<feature type="binding site" evidence="9">
    <location>
        <position position="261"/>
    </location>
    <ligand>
        <name>NAD(+)</name>
        <dbReference type="ChEBI" id="CHEBI:57540"/>
    </ligand>
</feature>
<evidence type="ECO:0000256" key="2">
    <source>
        <dbReference type="ARBA" id="ARBA00022516"/>
    </source>
</evidence>
<dbReference type="KEGG" id="buy:D8S85_18975"/>
<accession>A0A3Q9IQQ5</accession>
<comment type="catalytic activity">
    <reaction evidence="11">
        <text>sn-glycerol 3-phosphate + NADP(+) = dihydroxyacetone phosphate + NADPH + H(+)</text>
        <dbReference type="Rhea" id="RHEA:11096"/>
        <dbReference type="ChEBI" id="CHEBI:15378"/>
        <dbReference type="ChEBI" id="CHEBI:57597"/>
        <dbReference type="ChEBI" id="CHEBI:57642"/>
        <dbReference type="ChEBI" id="CHEBI:57783"/>
        <dbReference type="ChEBI" id="CHEBI:58349"/>
        <dbReference type="EC" id="1.1.1.94"/>
    </reaction>
</comment>
<evidence type="ECO:0000259" key="13">
    <source>
        <dbReference type="Pfam" id="PF07479"/>
    </source>
</evidence>
<feature type="binding site" evidence="8">
    <location>
        <begin position="261"/>
        <end position="262"/>
    </location>
    <ligand>
        <name>substrate</name>
    </ligand>
</feature>
<keyword evidence="2" id="KW-0444">Lipid biosynthesis</keyword>
<dbReference type="Gene3D" id="3.40.50.720">
    <property type="entry name" value="NAD(P)-binding Rossmann-like Domain"/>
    <property type="match status" value="1"/>
</dbReference>
<dbReference type="GO" id="GO:0005829">
    <property type="term" value="C:cytosol"/>
    <property type="evidence" value="ECO:0007669"/>
    <property type="project" value="TreeGrafter"/>
</dbReference>
<dbReference type="GO" id="GO:0051287">
    <property type="term" value="F:NAD binding"/>
    <property type="evidence" value="ECO:0007669"/>
    <property type="project" value="InterPro"/>
</dbReference>